<dbReference type="InterPro" id="IPR057305">
    <property type="entry name" value="Thioredox_PDIA6_C"/>
</dbReference>
<evidence type="ECO:0000259" key="14">
    <source>
        <dbReference type="PROSITE" id="PS51352"/>
    </source>
</evidence>
<dbReference type="GO" id="GO:0005788">
    <property type="term" value="C:endoplasmic reticulum lumen"/>
    <property type="evidence" value="ECO:0007669"/>
    <property type="project" value="UniProtKB-SubCell"/>
</dbReference>
<keyword evidence="5 13" id="KW-0732">Signal</keyword>
<evidence type="ECO:0000313" key="15">
    <source>
        <dbReference type="EMBL" id="OMJ86455.1"/>
    </source>
</evidence>
<evidence type="ECO:0000256" key="5">
    <source>
        <dbReference type="ARBA" id="ARBA00022729"/>
    </source>
</evidence>
<reference evidence="15 16" key="1">
    <citation type="submission" date="2016-11" db="EMBL/GenBank/DDBJ databases">
        <title>The macronuclear genome of Stentor coeruleus: a giant cell with tiny introns.</title>
        <authorList>
            <person name="Slabodnick M."/>
            <person name="Ruby J.G."/>
            <person name="Reiff S.B."/>
            <person name="Swart E.C."/>
            <person name="Gosai S."/>
            <person name="Prabakaran S."/>
            <person name="Witkowska E."/>
            <person name="Larue G.E."/>
            <person name="Fisher S."/>
            <person name="Freeman R.M."/>
            <person name="Gunawardena J."/>
            <person name="Chu W."/>
            <person name="Stover N.A."/>
            <person name="Gregory B.D."/>
            <person name="Nowacki M."/>
            <person name="Derisi J."/>
            <person name="Roy S.W."/>
            <person name="Marshall W.F."/>
            <person name="Sood P."/>
        </authorList>
    </citation>
    <scope>NUCLEOTIDE SEQUENCE [LARGE SCALE GENOMIC DNA]</scope>
    <source>
        <strain evidence="15">WM001</strain>
    </source>
</reference>
<feature type="region of interest" description="Disordered" evidence="12">
    <location>
        <begin position="136"/>
        <end position="167"/>
    </location>
</feature>
<dbReference type="InterPro" id="IPR017937">
    <property type="entry name" value="Thioredoxin_CS"/>
</dbReference>
<evidence type="ECO:0000256" key="9">
    <source>
        <dbReference type="ARBA" id="ARBA00023235"/>
    </source>
</evidence>
<keyword evidence="7" id="KW-0256">Endoplasmic reticulum</keyword>
<accession>A0A1R2CBV1</accession>
<keyword evidence="8" id="KW-1015">Disulfide bond</keyword>
<evidence type="ECO:0000256" key="6">
    <source>
        <dbReference type="ARBA" id="ARBA00022737"/>
    </source>
</evidence>
<dbReference type="EMBL" id="MPUH01000205">
    <property type="protein sequence ID" value="OMJ86455.1"/>
    <property type="molecule type" value="Genomic_DNA"/>
</dbReference>
<dbReference type="Proteomes" id="UP000187209">
    <property type="component" value="Unassembled WGS sequence"/>
</dbReference>
<name>A0A1R2CBV1_9CILI</name>
<keyword evidence="16" id="KW-1185">Reference proteome</keyword>
<dbReference type="GO" id="GO:0015035">
    <property type="term" value="F:protein-disulfide reductase activity"/>
    <property type="evidence" value="ECO:0007669"/>
    <property type="project" value="TreeGrafter"/>
</dbReference>
<evidence type="ECO:0000256" key="4">
    <source>
        <dbReference type="ARBA" id="ARBA00012723"/>
    </source>
</evidence>
<comment type="caution">
    <text evidence="15">The sequence shown here is derived from an EMBL/GenBank/DDBJ whole genome shotgun (WGS) entry which is preliminary data.</text>
</comment>
<dbReference type="AlphaFoldDB" id="A0A1R2CBV1"/>
<keyword evidence="6" id="KW-0677">Repeat</keyword>
<feature type="signal peptide" evidence="13">
    <location>
        <begin position="1"/>
        <end position="19"/>
    </location>
</feature>
<feature type="domain" description="Thioredoxin" evidence="14">
    <location>
        <begin position="152"/>
        <end position="276"/>
    </location>
</feature>
<dbReference type="Gene3D" id="3.40.30.10">
    <property type="entry name" value="Glutaredoxin"/>
    <property type="match status" value="3"/>
</dbReference>
<dbReference type="FunFam" id="3.40.30.10:FF:000107">
    <property type="entry name" value="Protein disulfide-isomerase 5-2"/>
    <property type="match status" value="1"/>
</dbReference>
<evidence type="ECO:0000256" key="12">
    <source>
        <dbReference type="SAM" id="MobiDB-lite"/>
    </source>
</evidence>
<dbReference type="PROSITE" id="PS51352">
    <property type="entry name" value="THIOREDOXIN_2"/>
    <property type="match status" value="2"/>
</dbReference>
<evidence type="ECO:0000256" key="2">
    <source>
        <dbReference type="ARBA" id="ARBA00004319"/>
    </source>
</evidence>
<evidence type="ECO:0000256" key="10">
    <source>
        <dbReference type="ARBA" id="ARBA00023284"/>
    </source>
</evidence>
<feature type="chain" id="PRO_5013226695" description="protein disulfide-isomerase" evidence="13">
    <location>
        <begin position="20"/>
        <end position="427"/>
    </location>
</feature>
<dbReference type="InterPro" id="IPR013766">
    <property type="entry name" value="Thioredoxin_domain"/>
</dbReference>
<comment type="subcellular location">
    <subcellularLocation>
        <location evidence="2">Endoplasmic reticulum lumen</location>
    </subcellularLocation>
</comment>
<evidence type="ECO:0000313" key="16">
    <source>
        <dbReference type="Proteomes" id="UP000187209"/>
    </source>
</evidence>
<gene>
    <name evidence="15" type="ORF">SteCoe_12036</name>
</gene>
<evidence type="ECO:0000256" key="3">
    <source>
        <dbReference type="ARBA" id="ARBA00006347"/>
    </source>
</evidence>
<dbReference type="PANTHER" id="PTHR45815">
    <property type="entry name" value="PROTEIN DISULFIDE-ISOMERASE A6"/>
    <property type="match status" value="1"/>
</dbReference>
<dbReference type="OrthoDB" id="2121326at2759"/>
<dbReference type="NCBIfam" id="TIGR01126">
    <property type="entry name" value="pdi_dom"/>
    <property type="match status" value="2"/>
</dbReference>
<evidence type="ECO:0000256" key="11">
    <source>
        <dbReference type="RuleBase" id="RU004208"/>
    </source>
</evidence>
<dbReference type="PRINTS" id="PR00421">
    <property type="entry name" value="THIOREDOXIN"/>
</dbReference>
<keyword evidence="9" id="KW-0413">Isomerase</keyword>
<proteinExistence type="inferred from homology"/>
<dbReference type="CDD" id="cd03001">
    <property type="entry name" value="PDI_a_P5"/>
    <property type="match status" value="2"/>
</dbReference>
<dbReference type="InterPro" id="IPR005788">
    <property type="entry name" value="PDI_thioredoxin-like_dom"/>
</dbReference>
<keyword evidence="10" id="KW-0676">Redox-active center</keyword>
<dbReference type="InterPro" id="IPR036249">
    <property type="entry name" value="Thioredoxin-like_sf"/>
</dbReference>
<protein>
    <recommendedName>
        <fullName evidence="4">protein disulfide-isomerase</fullName>
        <ecNumber evidence="4">5.3.4.1</ecNumber>
    </recommendedName>
</protein>
<dbReference type="PANTHER" id="PTHR45815:SF3">
    <property type="entry name" value="PROTEIN DISULFIDE-ISOMERASE A6"/>
    <property type="match status" value="1"/>
</dbReference>
<dbReference type="GO" id="GO:0003756">
    <property type="term" value="F:protein disulfide isomerase activity"/>
    <property type="evidence" value="ECO:0007669"/>
    <property type="project" value="UniProtKB-EC"/>
</dbReference>
<sequence>MANLHVLFLILAAVSGLYSKDSAVIHLNANNFDELVLKSKDIWLVEFYAPWCGHCKNLAPEYEKAAQALKGMLKLGAVDMTTDQSVGSKYNIQGFPTIKFFGENKSSPTDYDSGRNSKDIVNFMIQKAQQIANKRLGGKAETNSGSEKPRQEQQKQQQQQQDEPANDDDVVVLTDSNFDSTVLASDDLWFVEFYAPWCGHCKKLAPDWAKAASQAKGSVKFGKVDATENSGLAGKYGINGYPTLKFFIPGASKPEDYNGGRDASILVKEAFAKLDTLGKGQTMKQLVSEKVLTETCQDAVCILAFLPHIYDSSANERNRYIGVLSDVAKGYRGQPVRFLWVQAGDFYKLETMIGLGFGFPSVVALSLSKNRFALMRSAYIAEEMQTFIRKILGGSVPLTEYKELPKIKSVEPWDGFDHVLEVSNEDL</sequence>
<comment type="catalytic activity">
    <reaction evidence="1">
        <text>Catalyzes the rearrangement of -S-S- bonds in proteins.</text>
        <dbReference type="EC" id="5.3.4.1"/>
    </reaction>
</comment>
<dbReference type="SUPFAM" id="SSF52833">
    <property type="entry name" value="Thioredoxin-like"/>
    <property type="match status" value="3"/>
</dbReference>
<feature type="domain" description="Thioredoxin" evidence="14">
    <location>
        <begin position="13"/>
        <end position="130"/>
    </location>
</feature>
<dbReference type="Pfam" id="PF00085">
    <property type="entry name" value="Thioredoxin"/>
    <property type="match status" value="2"/>
</dbReference>
<organism evidence="15 16">
    <name type="scientific">Stentor coeruleus</name>
    <dbReference type="NCBI Taxonomy" id="5963"/>
    <lineage>
        <taxon>Eukaryota</taxon>
        <taxon>Sar</taxon>
        <taxon>Alveolata</taxon>
        <taxon>Ciliophora</taxon>
        <taxon>Postciliodesmatophora</taxon>
        <taxon>Heterotrichea</taxon>
        <taxon>Heterotrichida</taxon>
        <taxon>Stentoridae</taxon>
        <taxon>Stentor</taxon>
    </lineage>
</organism>
<comment type="similarity">
    <text evidence="3 11">Belongs to the protein disulfide isomerase family.</text>
</comment>
<evidence type="ECO:0000256" key="13">
    <source>
        <dbReference type="SAM" id="SignalP"/>
    </source>
</evidence>
<evidence type="ECO:0000256" key="8">
    <source>
        <dbReference type="ARBA" id="ARBA00023157"/>
    </source>
</evidence>
<dbReference type="EC" id="5.3.4.1" evidence="4"/>
<dbReference type="GO" id="GO:0034976">
    <property type="term" value="P:response to endoplasmic reticulum stress"/>
    <property type="evidence" value="ECO:0007669"/>
    <property type="project" value="TreeGrafter"/>
</dbReference>
<dbReference type="Pfam" id="PF24541">
    <property type="entry name" value="Thioredox_PDIA6_C"/>
    <property type="match status" value="1"/>
</dbReference>
<evidence type="ECO:0000256" key="7">
    <source>
        <dbReference type="ARBA" id="ARBA00022824"/>
    </source>
</evidence>
<dbReference type="FunFam" id="3.40.30.10:FF:000032">
    <property type="entry name" value="Protein disulfide-isomerase A6 homolog"/>
    <property type="match status" value="1"/>
</dbReference>
<evidence type="ECO:0000256" key="1">
    <source>
        <dbReference type="ARBA" id="ARBA00001182"/>
    </source>
</evidence>
<dbReference type="PROSITE" id="PS00194">
    <property type="entry name" value="THIOREDOXIN_1"/>
    <property type="match status" value="2"/>
</dbReference>